<organism evidence="3 4">
    <name type="scientific">Cohnella lupini</name>
    <dbReference type="NCBI Taxonomy" id="1294267"/>
    <lineage>
        <taxon>Bacteria</taxon>
        <taxon>Bacillati</taxon>
        <taxon>Bacillota</taxon>
        <taxon>Bacilli</taxon>
        <taxon>Bacillales</taxon>
        <taxon>Paenibacillaceae</taxon>
        <taxon>Cohnella</taxon>
    </lineage>
</organism>
<dbReference type="PROSITE" id="PS50008">
    <property type="entry name" value="PIPLC_Y_DOMAIN"/>
    <property type="match status" value="1"/>
</dbReference>
<dbReference type="InterPro" id="IPR036582">
    <property type="entry name" value="Mao_N_sf"/>
</dbReference>
<proteinExistence type="predicted"/>
<comment type="caution">
    <text evidence="3">The sequence shown here is derived from an EMBL/GenBank/DDBJ whole genome shotgun (WGS) entry which is preliminary data.</text>
</comment>
<sequence length="396" mass="45004">MFMKTVATVIVLSAVLSSGSAFAASQLPEPRKPQLGIDVIVDGMKATFPDTEPFFDDADRTMVPVRFVSEKLGAEVLWDNKAQIVTINYKGKVITMPVNSKVVTVDGVEQTLDTSAILSEGRVVVPLRFVSETLDTIVKWDGSYNAITVSSKDFLDRIEDGTIKVDTYGRKLRINTTSNIPKSAKDWQLLEDTENYAYDVAKPYTLPRDKATMSAMEVLTQYTINKKSRDNIVMSIKNNYKLALNVDYRTIDASTYYKSSLSLYWKTGGTFPTEVLYRFVDFIKKNHVITQGYAFPDANSLYRKNGEYFMRTKFKFKVISSDDMSQFSMDSYNPSSYSESPDWVKKNQWYIGYADVRLDSNTSNYFIETLKMKNDENMFILNGPKGSPAYSYKELK</sequence>
<feature type="chain" id="PRO_5017679516" evidence="1">
    <location>
        <begin position="24"/>
        <end position="396"/>
    </location>
</feature>
<evidence type="ECO:0000256" key="1">
    <source>
        <dbReference type="SAM" id="SignalP"/>
    </source>
</evidence>
<dbReference type="EMBL" id="QRDY01000036">
    <property type="protein sequence ID" value="RED51889.1"/>
    <property type="molecule type" value="Genomic_DNA"/>
</dbReference>
<feature type="domain" description="PI-PLC Y-box" evidence="2">
    <location>
        <begin position="66"/>
        <end position="126"/>
    </location>
</feature>
<keyword evidence="1" id="KW-0732">Signal</keyword>
<dbReference type="InterPro" id="IPR012854">
    <property type="entry name" value="Cu_amine_oxidase-like_N"/>
</dbReference>
<keyword evidence="4" id="KW-1185">Reference proteome</keyword>
<dbReference type="SUPFAM" id="SSF55383">
    <property type="entry name" value="Copper amine oxidase, domain N"/>
    <property type="match status" value="1"/>
</dbReference>
<gene>
    <name evidence="3" type="ORF">DFP95_13615</name>
</gene>
<dbReference type="GO" id="GO:0035556">
    <property type="term" value="P:intracellular signal transduction"/>
    <property type="evidence" value="ECO:0007669"/>
    <property type="project" value="InterPro"/>
</dbReference>
<feature type="signal peptide" evidence="1">
    <location>
        <begin position="1"/>
        <end position="23"/>
    </location>
</feature>
<dbReference type="InterPro" id="IPR001711">
    <property type="entry name" value="PLipase_C_Pinositol-sp_Y"/>
</dbReference>
<dbReference type="GO" id="GO:0004435">
    <property type="term" value="F:phosphatidylinositol-4,5-bisphosphate phospholipase C activity"/>
    <property type="evidence" value="ECO:0007669"/>
    <property type="project" value="InterPro"/>
</dbReference>
<evidence type="ECO:0000313" key="3">
    <source>
        <dbReference type="EMBL" id="RED51889.1"/>
    </source>
</evidence>
<dbReference type="Gene3D" id="3.30.457.10">
    <property type="entry name" value="Copper amine oxidase-like, N-terminal domain"/>
    <property type="match status" value="1"/>
</dbReference>
<dbReference type="GO" id="GO:0006629">
    <property type="term" value="P:lipid metabolic process"/>
    <property type="evidence" value="ECO:0007669"/>
    <property type="project" value="InterPro"/>
</dbReference>
<reference evidence="3 4" key="1">
    <citation type="submission" date="2018-07" db="EMBL/GenBank/DDBJ databases">
        <title>Genomic Encyclopedia of Type Strains, Phase III (KMG-III): the genomes of soil and plant-associated and newly described type strains.</title>
        <authorList>
            <person name="Whitman W."/>
        </authorList>
    </citation>
    <scope>NUCLEOTIDE SEQUENCE [LARGE SCALE GENOMIC DNA]</scope>
    <source>
        <strain evidence="3 4">CECT 8236</strain>
    </source>
</reference>
<dbReference type="AlphaFoldDB" id="A0A3D9HR12"/>
<dbReference type="RefSeq" id="WP_181907636.1">
    <property type="nucleotide sequence ID" value="NZ_QRDY01000036.1"/>
</dbReference>
<evidence type="ECO:0000259" key="2">
    <source>
        <dbReference type="PROSITE" id="PS50008"/>
    </source>
</evidence>
<name>A0A3D9HR12_9BACL</name>
<protein>
    <submittedName>
        <fullName evidence="3">Copper amine oxidase-like protein</fullName>
    </submittedName>
</protein>
<accession>A0A3D9HR12</accession>
<evidence type="ECO:0000313" key="4">
    <source>
        <dbReference type="Proteomes" id="UP000256869"/>
    </source>
</evidence>
<dbReference type="Pfam" id="PF07833">
    <property type="entry name" value="Cu_amine_oxidN1"/>
    <property type="match status" value="1"/>
</dbReference>
<dbReference type="Proteomes" id="UP000256869">
    <property type="component" value="Unassembled WGS sequence"/>
</dbReference>